<gene>
    <name evidence="2" type="ORF">BKD30_06665</name>
</gene>
<dbReference type="InterPro" id="IPR002881">
    <property type="entry name" value="DUF58"/>
</dbReference>
<dbReference type="STRING" id="554083.BKD30_06665"/>
<proteinExistence type="predicted"/>
<accession>A0A1R1LC92</accession>
<dbReference type="PANTHER" id="PTHR33608:SF6">
    <property type="entry name" value="BLL2464 PROTEIN"/>
    <property type="match status" value="1"/>
</dbReference>
<organism evidence="2 3">
    <name type="scientific">Tersicoccus phoenicis</name>
    <dbReference type="NCBI Taxonomy" id="554083"/>
    <lineage>
        <taxon>Bacteria</taxon>
        <taxon>Bacillati</taxon>
        <taxon>Actinomycetota</taxon>
        <taxon>Actinomycetes</taxon>
        <taxon>Micrococcales</taxon>
        <taxon>Micrococcaceae</taxon>
        <taxon>Tersicoccus</taxon>
    </lineage>
</organism>
<dbReference type="AlphaFoldDB" id="A0A1R1LC92"/>
<dbReference type="Proteomes" id="UP000187085">
    <property type="component" value="Unassembled WGS sequence"/>
</dbReference>
<keyword evidence="3" id="KW-1185">Reference proteome</keyword>
<dbReference type="Pfam" id="PF01882">
    <property type="entry name" value="DUF58"/>
    <property type="match status" value="1"/>
</dbReference>
<sequence>MAETLLTRVKSSMFVHLHRRTRGLLDGEYASVFKGRSLDFEDLRTYVAGDEVRDIDWKATARQGTTLVKRYVAVRKQLVLLVADTGRNMSAVTRSGEAKLDVAIMAFGVMGYLASRHADLVGLARADDDGGSSLPLRAGEPHLERLLQEVHRSTTLDGPASNLNGLLRYVAESTGRRMLLFVVADEAALGPDTVDLLRRLRVQHEILWLTVEDADLLGHVAVGHGGAGHGGPGHDAMVDVATDDWLPESLRRDRRLARQYREATATLRENTTAALRSLGIAHQRVGATAEVVPAMFALLESHRRAR</sequence>
<protein>
    <recommendedName>
        <fullName evidence="1">DUF58 domain-containing protein</fullName>
    </recommendedName>
</protein>
<comment type="caution">
    <text evidence="2">The sequence shown here is derived from an EMBL/GenBank/DDBJ whole genome shotgun (WGS) entry which is preliminary data.</text>
</comment>
<dbReference type="EMBL" id="MRDE01000036">
    <property type="protein sequence ID" value="OMH25140.1"/>
    <property type="molecule type" value="Genomic_DNA"/>
</dbReference>
<dbReference type="RefSeq" id="WP_076703388.1">
    <property type="nucleotide sequence ID" value="NZ_MRDE01000036.1"/>
</dbReference>
<evidence type="ECO:0000313" key="3">
    <source>
        <dbReference type="Proteomes" id="UP000187085"/>
    </source>
</evidence>
<reference evidence="2 3" key="1">
    <citation type="submission" date="2016-12" db="EMBL/GenBank/DDBJ databases">
        <title>Draft genome of Tersicoccus phoenicis 1P05MA.</title>
        <authorList>
            <person name="Nakajima Y."/>
            <person name="Yoshizawa S."/>
            <person name="Nakamura K."/>
            <person name="Ogura Y."/>
            <person name="Hayashi T."/>
            <person name="Kogure K."/>
        </authorList>
    </citation>
    <scope>NUCLEOTIDE SEQUENCE [LARGE SCALE GENOMIC DNA]</scope>
    <source>
        <strain evidence="2 3">1p05MA</strain>
    </source>
</reference>
<feature type="domain" description="DUF58" evidence="1">
    <location>
        <begin position="42"/>
        <end position="213"/>
    </location>
</feature>
<evidence type="ECO:0000313" key="2">
    <source>
        <dbReference type="EMBL" id="OMH25140.1"/>
    </source>
</evidence>
<name>A0A1R1LC92_9MICC</name>
<evidence type="ECO:0000259" key="1">
    <source>
        <dbReference type="Pfam" id="PF01882"/>
    </source>
</evidence>
<dbReference type="PANTHER" id="PTHR33608">
    <property type="entry name" value="BLL2464 PROTEIN"/>
    <property type="match status" value="1"/>
</dbReference>